<reference evidence="1 2" key="1">
    <citation type="submission" date="2019-11" db="EMBL/GenBank/DDBJ databases">
        <title>FDA dAtabase for Regulatory Grade micrObial Sequences (FDA-ARGOS): Supporting development and validation of Infectious Disease Dx tests.</title>
        <authorList>
            <person name="Turner S."/>
            <person name="Byrd R."/>
            <person name="Tallon L."/>
            <person name="Sadzewicz L."/>
            <person name="Vavikolanu K."/>
            <person name="Mehta A."/>
            <person name="Aluvathingal J."/>
            <person name="Nadendla S."/>
            <person name="Myers T."/>
            <person name="Yan Y."/>
            <person name="Sichtig H."/>
        </authorList>
    </citation>
    <scope>NUCLEOTIDE SEQUENCE [LARGE SCALE GENOMIC DNA]</scope>
    <source>
        <strain evidence="1 2">FDAARGOS_739</strain>
    </source>
</reference>
<protein>
    <submittedName>
        <fullName evidence="1">Uncharacterized protein</fullName>
    </submittedName>
</protein>
<gene>
    <name evidence="1" type="ORF">FOC47_00495</name>
</gene>
<evidence type="ECO:0000313" key="2">
    <source>
        <dbReference type="Proteomes" id="UP000501069"/>
    </source>
</evidence>
<dbReference type="RefSeq" id="WP_002588649.1">
    <property type="nucleotide sequence ID" value="NZ_CABKQO010000001.1"/>
</dbReference>
<dbReference type="GeneID" id="57959627"/>
<dbReference type="AlphaFoldDB" id="A0AAP9LWH2"/>
<accession>A0AAP9LWH2</accession>
<dbReference type="Proteomes" id="UP000501069">
    <property type="component" value="Chromosome"/>
</dbReference>
<sequence length="79" mass="9338">MKKKILEIADKQSDWGMREQSVYDPETDDELFSVYDLTEYPEDATINRDLFDADDYLRAVRYGIELAKEGYDEVEYISI</sequence>
<proteinExistence type="predicted"/>
<dbReference type="EMBL" id="CP050964">
    <property type="protein sequence ID" value="QIX89194.1"/>
    <property type="molecule type" value="Genomic_DNA"/>
</dbReference>
<evidence type="ECO:0000313" key="1">
    <source>
        <dbReference type="EMBL" id="QIX89194.1"/>
    </source>
</evidence>
<organism evidence="1 2">
    <name type="scientific">Enterocloster clostridioformis</name>
    <dbReference type="NCBI Taxonomy" id="1531"/>
    <lineage>
        <taxon>Bacteria</taxon>
        <taxon>Bacillati</taxon>
        <taxon>Bacillota</taxon>
        <taxon>Clostridia</taxon>
        <taxon>Lachnospirales</taxon>
        <taxon>Lachnospiraceae</taxon>
        <taxon>Enterocloster</taxon>
    </lineage>
</organism>
<name>A0AAP9LWH2_9FIRM</name>